<dbReference type="InterPro" id="IPR011889">
    <property type="entry name" value="Liste_lipo_26"/>
</dbReference>
<name>A0A7X8SQB1_9BACT</name>
<evidence type="ECO:0000313" key="3">
    <source>
        <dbReference type="EMBL" id="NLR94440.1"/>
    </source>
</evidence>
<dbReference type="AlphaFoldDB" id="A0A7X8SQB1"/>
<gene>
    <name evidence="3" type="ORF">HGP29_24765</name>
</gene>
<evidence type="ECO:0000313" key="4">
    <source>
        <dbReference type="Proteomes" id="UP000585050"/>
    </source>
</evidence>
<feature type="compositionally biased region" description="Polar residues" evidence="1">
    <location>
        <begin position="173"/>
        <end position="190"/>
    </location>
</feature>
<sequence>MKIVNDPLPRASEKNTEVSVGIEKVIDKATAKKAEDRFQNCDEFATSLINYKSLDVENIIDEATFVEEHNAQTNDLESTVVEENVSQETKTRKVTEEVSSSDVHNINNKNNSKLPFITAGIVGILLITGILYYSFSDVDKTVKEQEPDLVEVLKSEKIEESQNVEIVEGIDDATQTGSSLNNATIDNNPSKTEEEPYTPPTDIDNNQNTNNEEVNFSSNNSSDETYKVGDKVEIDGNAYLVVDYLSLKKYVEDGKNLTYIITTYVTDMSYLFYGATSINGDISNWDVSNVTNMAGMFEGATDFNDDLSNWDVSNVESMYEMFNGAKSFNSDISHWDVGNVTNMSRMFAGAESFNSDISSWDVGNVTEMEYMFFQKYIKGMMVTSSGKSNTSYSFNGDVSKWDVSNVTNMGGMFHGAHYFNSDLSNWDVSNVTNMNSMFEGAKSFNSDISHWDVSNVKDMSDMFEGADSFNKGFIKTWSQQPIKTKADITGTIKRVEKYAMKVIVTGFNDRIIKNAKIEFRNRLGITKYTRYTNDKGEIIFYEPEFSVSDFDGFSYKLTYEGKKFKDYIYISSDDRVLNVNKY</sequence>
<dbReference type="NCBIfam" id="TIGR02167">
    <property type="entry name" value="Liste_lipo_26"/>
    <property type="match status" value="7"/>
</dbReference>
<keyword evidence="2" id="KW-0472">Membrane</keyword>
<feature type="region of interest" description="Disordered" evidence="1">
    <location>
        <begin position="171"/>
        <end position="225"/>
    </location>
</feature>
<feature type="transmembrane region" description="Helical" evidence="2">
    <location>
        <begin position="114"/>
        <end position="135"/>
    </location>
</feature>
<evidence type="ECO:0000256" key="1">
    <source>
        <dbReference type="SAM" id="MobiDB-lite"/>
    </source>
</evidence>
<evidence type="ECO:0000256" key="2">
    <source>
        <dbReference type="SAM" id="Phobius"/>
    </source>
</evidence>
<keyword evidence="4" id="KW-1185">Reference proteome</keyword>
<proteinExistence type="predicted"/>
<reference evidence="3 4" key="1">
    <citation type="submission" date="2020-04" db="EMBL/GenBank/DDBJ databases">
        <title>Flammeovirga sp. SR4, a novel species isolated from seawater.</title>
        <authorList>
            <person name="Wang X."/>
        </authorList>
    </citation>
    <scope>NUCLEOTIDE SEQUENCE [LARGE SCALE GENOMIC DNA]</scope>
    <source>
        <strain evidence="3 4">SR4</strain>
    </source>
</reference>
<dbReference type="Pfam" id="PF03382">
    <property type="entry name" value="DUF285"/>
    <property type="match status" value="2"/>
</dbReference>
<keyword evidence="2" id="KW-1133">Transmembrane helix</keyword>
<protein>
    <submittedName>
        <fullName evidence="3">BspA family leucine-rich repeat surface protein</fullName>
    </submittedName>
</protein>
<dbReference type="InterPro" id="IPR005046">
    <property type="entry name" value="DUF285"/>
</dbReference>
<dbReference type="SUPFAM" id="SSF141571">
    <property type="entry name" value="Pentapeptide repeat-like"/>
    <property type="match status" value="1"/>
</dbReference>
<organism evidence="3 4">
    <name type="scientific">Flammeovirga agarivorans</name>
    <dbReference type="NCBI Taxonomy" id="2726742"/>
    <lineage>
        <taxon>Bacteria</taxon>
        <taxon>Pseudomonadati</taxon>
        <taxon>Bacteroidota</taxon>
        <taxon>Cytophagia</taxon>
        <taxon>Cytophagales</taxon>
        <taxon>Flammeovirgaceae</taxon>
        <taxon>Flammeovirga</taxon>
    </lineage>
</organism>
<dbReference type="Proteomes" id="UP000585050">
    <property type="component" value="Unassembled WGS sequence"/>
</dbReference>
<feature type="compositionally biased region" description="Low complexity" evidence="1">
    <location>
        <begin position="205"/>
        <end position="223"/>
    </location>
</feature>
<dbReference type="EMBL" id="JABAIL010000012">
    <property type="protein sequence ID" value="NLR94440.1"/>
    <property type="molecule type" value="Genomic_DNA"/>
</dbReference>
<accession>A0A7X8SQB1</accession>
<keyword evidence="2" id="KW-0812">Transmembrane</keyword>
<comment type="caution">
    <text evidence="3">The sequence shown here is derived from an EMBL/GenBank/DDBJ whole genome shotgun (WGS) entry which is preliminary data.</text>
</comment>